<keyword evidence="3" id="KW-0238">DNA-binding</keyword>
<evidence type="ECO:0000256" key="2">
    <source>
        <dbReference type="ARBA" id="ARBA00023015"/>
    </source>
</evidence>
<evidence type="ECO:0000259" key="5">
    <source>
        <dbReference type="PROSITE" id="PS50931"/>
    </source>
</evidence>
<dbReference type="InterPro" id="IPR036390">
    <property type="entry name" value="WH_DNA-bd_sf"/>
</dbReference>
<evidence type="ECO:0000256" key="4">
    <source>
        <dbReference type="ARBA" id="ARBA00023163"/>
    </source>
</evidence>
<dbReference type="Gene3D" id="1.10.10.10">
    <property type="entry name" value="Winged helix-like DNA-binding domain superfamily/Winged helix DNA-binding domain"/>
    <property type="match status" value="1"/>
</dbReference>
<name>A0A417Z725_9MICO</name>
<dbReference type="SUPFAM" id="SSF46785">
    <property type="entry name" value="Winged helix' DNA-binding domain"/>
    <property type="match status" value="1"/>
</dbReference>
<dbReference type="PANTHER" id="PTHR30419:SF28">
    <property type="entry name" value="HTH-TYPE TRANSCRIPTIONAL REGULATOR BSDA"/>
    <property type="match status" value="1"/>
</dbReference>
<dbReference type="SUPFAM" id="SSF53850">
    <property type="entry name" value="Periplasmic binding protein-like II"/>
    <property type="match status" value="1"/>
</dbReference>
<dbReference type="AlphaFoldDB" id="A0A417Z725"/>
<dbReference type="PANTHER" id="PTHR30419">
    <property type="entry name" value="HTH-TYPE TRANSCRIPTIONAL REGULATOR YBHD"/>
    <property type="match status" value="1"/>
</dbReference>
<dbReference type="Pfam" id="PF00126">
    <property type="entry name" value="HTH_1"/>
    <property type="match status" value="1"/>
</dbReference>
<sequence>MSLTLRRATHIRKYALSATLMHMTHEQDPEVLSGHSWIVTLAEVENVTDAAAMLGTTQPTLSRRLATLESALGASLFDRPGRRLRLNDAGRIYVDAARRADFTMAVARARIAEMHGGDDELRLGFLHSFGPWLVPHLLGHVRRSHPHARFQLVQDAAETICRLVREGDLDVGIVSPKPRVEEGLQWRSLIQQPIALAVPEDHPLASRGEVTLRDAAEETFVTMPAHYGMRRVLDEACAEAGFRPRLGTECQELGTVRGLVEAGLGVALLPREQRRSGADGVRLVTLCDPALTREIGIVRAADRVLPAVARSLADAEAPPLPFGQ</sequence>
<reference evidence="6 7" key="1">
    <citation type="submission" date="2018-08" db="EMBL/GenBank/DDBJ databases">
        <title>Whole genome sequence analysis of Dermacoccus abyssi bacteria isolated from Deep Mariana trench Micromonospora spp reveals genes involved in the environmental adaptation and production of secondary metabolites.</title>
        <authorList>
            <person name="Abdel-Mageed W.M."/>
            <person name="Lehri B."/>
            <person name="Nouioui I."/>
            <person name="Goodfellow I."/>
            <person name="Jaspars M."/>
            <person name="Karlyshev A."/>
        </authorList>
    </citation>
    <scope>NUCLEOTIDE SEQUENCE [LARGE SCALE GENOMIC DNA]</scope>
    <source>
        <strain evidence="6 7">MT1.1</strain>
    </source>
</reference>
<gene>
    <name evidence="6" type="ORF">D1832_06140</name>
</gene>
<comment type="similarity">
    <text evidence="1">Belongs to the LysR transcriptional regulatory family.</text>
</comment>
<dbReference type="PRINTS" id="PR00039">
    <property type="entry name" value="HTHLYSR"/>
</dbReference>
<evidence type="ECO:0000313" key="7">
    <source>
        <dbReference type="Proteomes" id="UP000285376"/>
    </source>
</evidence>
<dbReference type="InterPro" id="IPR005119">
    <property type="entry name" value="LysR_subst-bd"/>
</dbReference>
<dbReference type="PROSITE" id="PS50931">
    <property type="entry name" value="HTH_LYSR"/>
    <property type="match status" value="1"/>
</dbReference>
<evidence type="ECO:0000256" key="1">
    <source>
        <dbReference type="ARBA" id="ARBA00009437"/>
    </source>
</evidence>
<dbReference type="CDD" id="cd08434">
    <property type="entry name" value="PBP2_GltC_like"/>
    <property type="match status" value="1"/>
</dbReference>
<dbReference type="GO" id="GO:0003700">
    <property type="term" value="F:DNA-binding transcription factor activity"/>
    <property type="evidence" value="ECO:0007669"/>
    <property type="project" value="InterPro"/>
</dbReference>
<keyword evidence="4" id="KW-0804">Transcription</keyword>
<dbReference type="InterPro" id="IPR036388">
    <property type="entry name" value="WH-like_DNA-bd_sf"/>
</dbReference>
<feature type="domain" description="HTH lysR-type" evidence="5">
    <location>
        <begin position="39"/>
        <end position="87"/>
    </location>
</feature>
<dbReference type="EMBL" id="QWLM01000005">
    <property type="protein sequence ID" value="RHW46405.1"/>
    <property type="molecule type" value="Genomic_DNA"/>
</dbReference>
<accession>A0A417Z725</accession>
<dbReference type="InterPro" id="IPR000847">
    <property type="entry name" value="LysR_HTH_N"/>
</dbReference>
<protein>
    <submittedName>
        <fullName evidence="6">LysR family transcriptional regulator</fullName>
    </submittedName>
</protein>
<proteinExistence type="inferred from homology"/>
<dbReference type="Pfam" id="PF03466">
    <property type="entry name" value="LysR_substrate"/>
    <property type="match status" value="1"/>
</dbReference>
<dbReference type="InterPro" id="IPR050950">
    <property type="entry name" value="HTH-type_LysR_regulators"/>
</dbReference>
<organism evidence="6 7">
    <name type="scientific">Dermacoccus abyssi</name>
    <dbReference type="NCBI Taxonomy" id="322596"/>
    <lineage>
        <taxon>Bacteria</taxon>
        <taxon>Bacillati</taxon>
        <taxon>Actinomycetota</taxon>
        <taxon>Actinomycetes</taxon>
        <taxon>Micrococcales</taxon>
        <taxon>Dermacoccaceae</taxon>
        <taxon>Dermacoccus</taxon>
    </lineage>
</organism>
<evidence type="ECO:0000313" key="6">
    <source>
        <dbReference type="EMBL" id="RHW46405.1"/>
    </source>
</evidence>
<dbReference type="Gene3D" id="3.40.190.290">
    <property type="match status" value="1"/>
</dbReference>
<dbReference type="GO" id="GO:0003677">
    <property type="term" value="F:DNA binding"/>
    <property type="evidence" value="ECO:0007669"/>
    <property type="project" value="UniProtKB-KW"/>
</dbReference>
<comment type="caution">
    <text evidence="6">The sequence shown here is derived from an EMBL/GenBank/DDBJ whole genome shotgun (WGS) entry which is preliminary data.</text>
</comment>
<evidence type="ECO:0000256" key="3">
    <source>
        <dbReference type="ARBA" id="ARBA00023125"/>
    </source>
</evidence>
<dbReference type="Proteomes" id="UP000285376">
    <property type="component" value="Unassembled WGS sequence"/>
</dbReference>
<keyword evidence="2" id="KW-0805">Transcription regulation</keyword>
<dbReference type="GO" id="GO:0005829">
    <property type="term" value="C:cytosol"/>
    <property type="evidence" value="ECO:0007669"/>
    <property type="project" value="TreeGrafter"/>
</dbReference>